<evidence type="ECO:0000256" key="4">
    <source>
        <dbReference type="ARBA" id="ARBA00022833"/>
    </source>
</evidence>
<keyword evidence="5" id="KW-0482">Metalloprotease</keyword>
<keyword evidence="1" id="KW-0645">Protease</keyword>
<reference evidence="7" key="1">
    <citation type="submission" date="2020-07" db="EMBL/GenBank/DDBJ databases">
        <title>Huge and variable diversity of episymbiotic CPR bacteria and DPANN archaea in groundwater ecosystems.</title>
        <authorList>
            <person name="He C.Y."/>
            <person name="Keren R."/>
            <person name="Whittaker M."/>
            <person name="Farag I.F."/>
            <person name="Doudna J."/>
            <person name="Cate J.H.D."/>
            <person name="Banfield J.F."/>
        </authorList>
    </citation>
    <scope>NUCLEOTIDE SEQUENCE</scope>
    <source>
        <strain evidence="7">NC_groundwater_1482_Ag_S-0.65um_47_24</strain>
    </source>
</reference>
<dbReference type="EMBL" id="JACQWF010000382">
    <property type="protein sequence ID" value="MBI4596440.1"/>
    <property type="molecule type" value="Genomic_DNA"/>
</dbReference>
<dbReference type="Gene3D" id="3.40.140.10">
    <property type="entry name" value="Cytidine Deaminase, domain 2"/>
    <property type="match status" value="1"/>
</dbReference>
<dbReference type="AlphaFoldDB" id="A0A933GNM6"/>
<evidence type="ECO:0000256" key="2">
    <source>
        <dbReference type="ARBA" id="ARBA00022723"/>
    </source>
</evidence>
<comment type="caution">
    <text evidence="7">The sequence shown here is derived from an EMBL/GenBank/DDBJ whole genome shotgun (WGS) entry which is preliminary data.</text>
</comment>
<name>A0A933GNM6_UNCTE</name>
<dbReference type="GO" id="GO:0006508">
    <property type="term" value="P:proteolysis"/>
    <property type="evidence" value="ECO:0007669"/>
    <property type="project" value="UniProtKB-KW"/>
</dbReference>
<sequence>MERRIFIKTSLIDTFRTLSQESYPHECCGFLAGPLSTAGPKEIQRFKASKNINLQRATDRYEIDPREYLRFEKECLASREEIIGFFHSHPDHRPLPSDFDRNMAWPGYSYVIISVCGGKAGEIRCWTLEEEKRLFLEERIRII</sequence>
<gene>
    <name evidence="7" type="ORF">HY730_08710</name>
</gene>
<dbReference type="Proteomes" id="UP000772181">
    <property type="component" value="Unassembled WGS sequence"/>
</dbReference>
<dbReference type="GO" id="GO:0008270">
    <property type="term" value="F:zinc ion binding"/>
    <property type="evidence" value="ECO:0007669"/>
    <property type="project" value="TreeGrafter"/>
</dbReference>
<dbReference type="InterPro" id="IPR028090">
    <property type="entry name" value="JAB_dom_prok"/>
</dbReference>
<dbReference type="PANTHER" id="PTHR34858">
    <property type="entry name" value="CYSO-CYSTEINE PEPTIDASE"/>
    <property type="match status" value="1"/>
</dbReference>
<feature type="domain" description="JAB1/MPN/MOV34 metalloenzyme" evidence="6">
    <location>
        <begin position="3"/>
        <end position="131"/>
    </location>
</feature>
<keyword evidence="4" id="KW-0862">Zinc</keyword>
<proteinExistence type="predicted"/>
<accession>A0A933GNM6</accession>
<dbReference type="CDD" id="cd08070">
    <property type="entry name" value="MPN_like"/>
    <property type="match status" value="1"/>
</dbReference>
<evidence type="ECO:0000256" key="1">
    <source>
        <dbReference type="ARBA" id="ARBA00022670"/>
    </source>
</evidence>
<evidence type="ECO:0000259" key="6">
    <source>
        <dbReference type="SMART" id="SM00232"/>
    </source>
</evidence>
<dbReference type="InterPro" id="IPR000555">
    <property type="entry name" value="JAMM/MPN+_dom"/>
</dbReference>
<dbReference type="PANTHER" id="PTHR34858:SF1">
    <property type="entry name" value="CYSO-CYSTEINE PEPTIDASE"/>
    <property type="match status" value="1"/>
</dbReference>
<dbReference type="InterPro" id="IPR051929">
    <property type="entry name" value="VirAsm_ModProt"/>
</dbReference>
<evidence type="ECO:0000256" key="5">
    <source>
        <dbReference type="ARBA" id="ARBA00023049"/>
    </source>
</evidence>
<dbReference type="SMART" id="SM00232">
    <property type="entry name" value="JAB_MPN"/>
    <property type="match status" value="1"/>
</dbReference>
<dbReference type="SUPFAM" id="SSF102712">
    <property type="entry name" value="JAB1/MPN domain"/>
    <property type="match status" value="1"/>
</dbReference>
<organism evidence="7 8">
    <name type="scientific">Tectimicrobiota bacterium</name>
    <dbReference type="NCBI Taxonomy" id="2528274"/>
    <lineage>
        <taxon>Bacteria</taxon>
        <taxon>Pseudomonadati</taxon>
        <taxon>Nitrospinota/Tectimicrobiota group</taxon>
        <taxon>Candidatus Tectimicrobiota</taxon>
    </lineage>
</organism>
<dbReference type="GO" id="GO:0008235">
    <property type="term" value="F:metalloexopeptidase activity"/>
    <property type="evidence" value="ECO:0007669"/>
    <property type="project" value="TreeGrafter"/>
</dbReference>
<dbReference type="Pfam" id="PF14464">
    <property type="entry name" value="Prok-JAB"/>
    <property type="match status" value="1"/>
</dbReference>
<keyword evidence="3" id="KW-0378">Hydrolase</keyword>
<keyword evidence="2" id="KW-0479">Metal-binding</keyword>
<evidence type="ECO:0000313" key="7">
    <source>
        <dbReference type="EMBL" id="MBI4596440.1"/>
    </source>
</evidence>
<protein>
    <submittedName>
        <fullName evidence="7">M67 family metallopeptidase</fullName>
    </submittedName>
</protein>
<dbReference type="FunFam" id="3.40.140.10:FF:000085">
    <property type="entry name" value="Mov34/MPN/PAD-1 family protein"/>
    <property type="match status" value="1"/>
</dbReference>
<evidence type="ECO:0000256" key="3">
    <source>
        <dbReference type="ARBA" id="ARBA00022801"/>
    </source>
</evidence>
<evidence type="ECO:0000313" key="8">
    <source>
        <dbReference type="Proteomes" id="UP000772181"/>
    </source>
</evidence>